<keyword evidence="2" id="KW-0472">Membrane</keyword>
<dbReference type="InterPro" id="IPR003474">
    <property type="entry name" value="Glcn_transporter"/>
</dbReference>
<gene>
    <name evidence="3" type="ORF">SAMN05660282_00441</name>
</gene>
<evidence type="ECO:0000313" key="4">
    <source>
        <dbReference type="Proteomes" id="UP000199065"/>
    </source>
</evidence>
<feature type="transmembrane region" description="Helical" evidence="2">
    <location>
        <begin position="103"/>
        <end position="129"/>
    </location>
</feature>
<feature type="transmembrane region" description="Helical" evidence="2">
    <location>
        <begin position="512"/>
        <end position="534"/>
    </location>
</feature>
<feature type="transmembrane region" description="Helical" evidence="2">
    <location>
        <begin position="309"/>
        <end position="332"/>
    </location>
</feature>
<feature type="region of interest" description="Disordered" evidence="1">
    <location>
        <begin position="217"/>
        <end position="245"/>
    </location>
</feature>
<dbReference type="PANTHER" id="PTHR30354:SF7">
    <property type="entry name" value="BLL7963 PROTEIN"/>
    <property type="match status" value="1"/>
</dbReference>
<feature type="transmembrane region" description="Helical" evidence="2">
    <location>
        <begin position="141"/>
        <end position="158"/>
    </location>
</feature>
<evidence type="ECO:0000256" key="2">
    <source>
        <dbReference type="SAM" id="Phobius"/>
    </source>
</evidence>
<keyword evidence="2" id="KW-1133">Transmembrane helix</keyword>
<dbReference type="GO" id="GO:0015128">
    <property type="term" value="F:gluconate transmembrane transporter activity"/>
    <property type="evidence" value="ECO:0007669"/>
    <property type="project" value="InterPro"/>
</dbReference>
<feature type="transmembrane region" description="Helical" evidence="2">
    <location>
        <begin position="31"/>
        <end position="48"/>
    </location>
</feature>
<feature type="transmembrane region" description="Helical" evidence="2">
    <location>
        <begin position="60"/>
        <end position="83"/>
    </location>
</feature>
<feature type="compositionally biased region" description="Basic and acidic residues" evidence="1">
    <location>
        <begin position="217"/>
        <end position="229"/>
    </location>
</feature>
<organism evidence="3 4">
    <name type="scientific">Corynebacterium spheniscorum</name>
    <dbReference type="NCBI Taxonomy" id="185761"/>
    <lineage>
        <taxon>Bacteria</taxon>
        <taxon>Bacillati</taxon>
        <taxon>Actinomycetota</taxon>
        <taxon>Actinomycetes</taxon>
        <taxon>Mycobacteriales</taxon>
        <taxon>Corynebacteriaceae</taxon>
        <taxon>Corynebacterium</taxon>
    </lineage>
</organism>
<keyword evidence="4" id="KW-1185">Reference proteome</keyword>
<evidence type="ECO:0000256" key="1">
    <source>
        <dbReference type="SAM" id="MobiDB-lite"/>
    </source>
</evidence>
<reference evidence="3 4" key="1">
    <citation type="submission" date="2016-10" db="EMBL/GenBank/DDBJ databases">
        <authorList>
            <person name="de Groot N.N."/>
        </authorList>
    </citation>
    <scope>NUCLEOTIDE SEQUENCE [LARGE SCALE GENOMIC DNA]</scope>
    <source>
        <strain>J11</strain>
        <strain evidence="4">PG 39</strain>
    </source>
</reference>
<dbReference type="Proteomes" id="UP000199065">
    <property type="component" value="Unassembled WGS sequence"/>
</dbReference>
<evidence type="ECO:0008006" key="5">
    <source>
        <dbReference type="Google" id="ProtNLM"/>
    </source>
</evidence>
<dbReference type="AlphaFoldDB" id="A0A1I2QNU6"/>
<accession>A0A1I2QNU6</accession>
<dbReference type="RefSeq" id="WP_092283977.1">
    <property type="nucleotide sequence ID" value="NZ_FOPJ01000002.1"/>
</dbReference>
<feature type="transmembrane region" description="Helical" evidence="2">
    <location>
        <begin position="352"/>
        <end position="370"/>
    </location>
</feature>
<dbReference type="PANTHER" id="PTHR30354">
    <property type="entry name" value="GNT FAMILY GLUCONATE TRANSPORTER"/>
    <property type="match status" value="1"/>
</dbReference>
<name>A0A1I2QNU6_9CORY</name>
<dbReference type="OrthoDB" id="86125at2"/>
<dbReference type="EMBL" id="FOPJ01000002">
    <property type="protein sequence ID" value="SFG27346.1"/>
    <property type="molecule type" value="Genomic_DNA"/>
</dbReference>
<protein>
    <recommendedName>
        <fullName evidence="5">H+/gluconate symporter</fullName>
    </recommendedName>
</protein>
<evidence type="ECO:0000313" key="3">
    <source>
        <dbReference type="EMBL" id="SFG27346.1"/>
    </source>
</evidence>
<sequence>MIIPLIGIFVSLAVLVGLAYRGHSVVVVAPIAAIIATLFSGAPLLATYTQIFMPAAGRFITAYMPLFLCGAIFGHLMTVSGLASQLARSLSVLFGAQRALATTVLATALLTYGGVSAWVVVFTIMPIAMELFKEAHVPRRLMPAAIAFGTITFALAALPGSPQIHNAIPTKYFGTTTYAAPFFGLIATAIMLVLGMAWLHFRTRQLNARGEYFEPLPDKQSRREKRKEQSGAVVAAAGPRGEGNAEVGEAHRVVGHSEPAAKHETEHHGPGWIQSTLKEPGVSAGELLRKQRKLSAATMTKAEALKLGGIGLLPIMVVIVMNFLFVYVLSNYMNFDYLAEEKFGGVSLDKVMGTWSVVVALASAILLMLVMRPGQIRENIGALSEGAKTSILPAFTTASEVGYGAVVASLAIFTVIRDGMFSVSDNALVVSTLSTGVISGITGSASGGLSITMEAFGASLAQMASDQGISMEILHRVSAMASVSFDSLPHNGAVLTMLLVCGMTHRQSYKDVAVVTVLLPIAVIAAMVAGVMILS</sequence>
<proteinExistence type="predicted"/>
<dbReference type="GO" id="GO:0005886">
    <property type="term" value="C:plasma membrane"/>
    <property type="evidence" value="ECO:0007669"/>
    <property type="project" value="TreeGrafter"/>
</dbReference>
<keyword evidence="2" id="KW-0812">Transmembrane</keyword>
<feature type="transmembrane region" description="Helical" evidence="2">
    <location>
        <begin position="178"/>
        <end position="199"/>
    </location>
</feature>
<dbReference type="STRING" id="185761.SAMN05660282_00441"/>